<dbReference type="EMBL" id="PQWO01000015">
    <property type="protein sequence ID" value="PZD71691.1"/>
    <property type="molecule type" value="Genomic_DNA"/>
</dbReference>
<protein>
    <recommendedName>
        <fullName evidence="4">DUF4079 domain-containing protein</fullName>
    </recommendedName>
</protein>
<accession>A0A2W1JRE0</accession>
<feature type="transmembrane region" description="Helical" evidence="1">
    <location>
        <begin position="12"/>
        <end position="34"/>
    </location>
</feature>
<evidence type="ECO:0000313" key="3">
    <source>
        <dbReference type="Proteomes" id="UP000248857"/>
    </source>
</evidence>
<keyword evidence="3" id="KW-1185">Reference proteome</keyword>
<sequence length="147" mass="16351">MHLPSFMWLWRIAAWSMGLTVMLFFGLAAVGLVLRRQRLAPGARPQKWLRILHRGLGIALVLLIVNLLAIGLVGTLGHYGSLGHSWHLPVGLIVVALSFASAWSATRIHPQRPWARPLHLRINSLLFVALALVSLSGWSVVQKYMPQ</sequence>
<reference evidence="2 3" key="1">
    <citation type="journal article" date="2018" name="Sci. Rep.">
        <title>A novel species of the marine cyanobacterium Acaryochloris with a unique pigment content and lifestyle.</title>
        <authorList>
            <person name="Partensky F."/>
            <person name="Six C."/>
            <person name="Ratin M."/>
            <person name="Garczarek L."/>
            <person name="Vaulot D."/>
            <person name="Probert I."/>
            <person name="Calteau A."/>
            <person name="Gourvil P."/>
            <person name="Marie D."/>
            <person name="Grebert T."/>
            <person name="Bouchier C."/>
            <person name="Le Panse S."/>
            <person name="Gachenot M."/>
            <person name="Rodriguez F."/>
            <person name="Garrido J.L."/>
        </authorList>
    </citation>
    <scope>NUCLEOTIDE SEQUENCE [LARGE SCALE GENOMIC DNA]</scope>
    <source>
        <strain evidence="2 3">RCC1774</strain>
    </source>
</reference>
<proteinExistence type="predicted"/>
<keyword evidence="1" id="KW-0812">Transmembrane</keyword>
<dbReference type="InterPro" id="IPR025067">
    <property type="entry name" value="DUF4079"/>
</dbReference>
<dbReference type="OrthoDB" id="465212at2"/>
<evidence type="ECO:0000256" key="1">
    <source>
        <dbReference type="SAM" id="Phobius"/>
    </source>
</evidence>
<keyword evidence="1" id="KW-0472">Membrane</keyword>
<comment type="caution">
    <text evidence="2">The sequence shown here is derived from an EMBL/GenBank/DDBJ whole genome shotgun (WGS) entry which is preliminary data.</text>
</comment>
<dbReference type="Proteomes" id="UP000248857">
    <property type="component" value="Unassembled WGS sequence"/>
</dbReference>
<evidence type="ECO:0000313" key="2">
    <source>
        <dbReference type="EMBL" id="PZD71691.1"/>
    </source>
</evidence>
<feature type="transmembrane region" description="Helical" evidence="1">
    <location>
        <begin position="118"/>
        <end position="141"/>
    </location>
</feature>
<gene>
    <name evidence="2" type="ORF">C1752_05097</name>
</gene>
<dbReference type="Pfam" id="PF13301">
    <property type="entry name" value="DUF4079"/>
    <property type="match status" value="1"/>
</dbReference>
<feature type="transmembrane region" description="Helical" evidence="1">
    <location>
        <begin position="55"/>
        <end position="80"/>
    </location>
</feature>
<evidence type="ECO:0008006" key="4">
    <source>
        <dbReference type="Google" id="ProtNLM"/>
    </source>
</evidence>
<dbReference type="AlphaFoldDB" id="A0A2W1JRE0"/>
<keyword evidence="1" id="KW-1133">Transmembrane helix</keyword>
<feature type="transmembrane region" description="Helical" evidence="1">
    <location>
        <begin position="86"/>
        <end position="106"/>
    </location>
</feature>
<organism evidence="2 3">
    <name type="scientific">Acaryochloris thomasi RCC1774</name>
    <dbReference type="NCBI Taxonomy" id="1764569"/>
    <lineage>
        <taxon>Bacteria</taxon>
        <taxon>Bacillati</taxon>
        <taxon>Cyanobacteriota</taxon>
        <taxon>Cyanophyceae</taxon>
        <taxon>Acaryochloridales</taxon>
        <taxon>Acaryochloridaceae</taxon>
        <taxon>Acaryochloris</taxon>
        <taxon>Acaryochloris thomasi</taxon>
    </lineage>
</organism>
<name>A0A2W1JRE0_9CYAN</name>
<dbReference type="RefSeq" id="WP_110987899.1">
    <property type="nucleotide sequence ID" value="NZ_CAWNWM010000015.1"/>
</dbReference>